<dbReference type="AlphaFoldDB" id="A0A081BKE6"/>
<organism evidence="2 3">
    <name type="scientific">Secundilactobacillus oryzae JCM 18671</name>
    <dbReference type="NCBI Taxonomy" id="1291743"/>
    <lineage>
        <taxon>Bacteria</taxon>
        <taxon>Bacillati</taxon>
        <taxon>Bacillota</taxon>
        <taxon>Bacilli</taxon>
        <taxon>Lactobacillales</taxon>
        <taxon>Lactobacillaceae</taxon>
        <taxon>Secundilactobacillus</taxon>
    </lineage>
</organism>
<comment type="caution">
    <text evidence="2">The sequence shown here is derived from an EMBL/GenBank/DDBJ whole genome shotgun (WGS) entry which is preliminary data.</text>
</comment>
<feature type="compositionally biased region" description="Basic and acidic residues" evidence="1">
    <location>
        <begin position="88"/>
        <end position="97"/>
    </location>
</feature>
<proteinExistence type="predicted"/>
<feature type="compositionally biased region" description="Polar residues" evidence="1">
    <location>
        <begin position="39"/>
        <end position="49"/>
    </location>
</feature>
<evidence type="ECO:0000313" key="3">
    <source>
        <dbReference type="Proteomes" id="UP000028700"/>
    </source>
</evidence>
<name>A0A081BKE6_9LACO</name>
<evidence type="ECO:0000313" key="2">
    <source>
        <dbReference type="EMBL" id="GAK48514.1"/>
    </source>
</evidence>
<feature type="region of interest" description="Disordered" evidence="1">
    <location>
        <begin position="81"/>
        <end position="132"/>
    </location>
</feature>
<protein>
    <submittedName>
        <fullName evidence="2">Uncharacterized protein</fullName>
    </submittedName>
</protein>
<feature type="compositionally biased region" description="Polar residues" evidence="1">
    <location>
        <begin position="116"/>
        <end position="129"/>
    </location>
</feature>
<keyword evidence="3" id="KW-1185">Reference proteome</keyword>
<reference evidence="2" key="1">
    <citation type="journal article" date="2014" name="Genome Announc.">
        <title>Draft Genome Sequence of Lactobacillus oryzae Strain SG293T.</title>
        <authorList>
            <person name="Tanizawa Y."/>
            <person name="Fujisawa T."/>
            <person name="Mochizuki T."/>
            <person name="Kaminuma E."/>
            <person name="Nakamura Y."/>
            <person name="Tohno M."/>
        </authorList>
    </citation>
    <scope>NUCLEOTIDE SEQUENCE [LARGE SCALE GENOMIC DNA]</scope>
    <source>
        <strain evidence="2">SG293</strain>
    </source>
</reference>
<dbReference type="Proteomes" id="UP000028700">
    <property type="component" value="Unassembled WGS sequence"/>
</dbReference>
<evidence type="ECO:0000256" key="1">
    <source>
        <dbReference type="SAM" id="MobiDB-lite"/>
    </source>
</evidence>
<accession>A0A081BKE6</accession>
<gene>
    <name evidence="2" type="ORF">LOSG293_350020</name>
</gene>
<feature type="region of interest" description="Disordered" evidence="1">
    <location>
        <begin position="15"/>
        <end position="49"/>
    </location>
</feature>
<dbReference type="EMBL" id="BBJM01000035">
    <property type="protein sequence ID" value="GAK48514.1"/>
    <property type="molecule type" value="Genomic_DNA"/>
</dbReference>
<sequence length="381" mass="41817">MGITVGGELTAQADTNYSNVSGTETTSANAAQPDEKTNTVKLTANQEPASTTTNLLVLSKDANASVNSDSTKAVVTVEKRQTNSVEESVDRLSDKQLSKSVKSAATQADHRDDSTTKVAHTKSNSSSGQWILMPDGGSTENVIGQDGNWTSIEFFDNNDNVATFEAKKGQFKFASFIDGSDLDQEMVMVDSYRETTKRAGTTSFGDGSTLSYGYKNQKFFIASHSIKNGRVRNVTIQYDKSGNISAYDGEIYKRGGRYFRVKVNADNFGEFRIQSETVGYGDQRVSLSPGANQKGAVITTKNGVYYLAKGGKQELTVENTHFVFSDDGNAIRIRVSEADKTFHFRINNDLIMPKKKQSMKLLSKRRRKAQESDLIEALANR</sequence>
<feature type="compositionally biased region" description="Polar residues" evidence="1">
    <location>
        <begin position="15"/>
        <end position="30"/>
    </location>
</feature>